<dbReference type="EMBL" id="CADCVB010000123">
    <property type="protein sequence ID" value="CAA9433474.1"/>
    <property type="molecule type" value="Genomic_DNA"/>
</dbReference>
<accession>A0A6J4Q8F8</accession>
<feature type="region of interest" description="Disordered" evidence="1">
    <location>
        <begin position="181"/>
        <end position="204"/>
    </location>
</feature>
<evidence type="ECO:0000256" key="1">
    <source>
        <dbReference type="SAM" id="MobiDB-lite"/>
    </source>
</evidence>
<dbReference type="SUPFAM" id="SSF55729">
    <property type="entry name" value="Acyl-CoA N-acyltransferases (Nat)"/>
    <property type="match status" value="1"/>
</dbReference>
<name>A0A6J4Q8F8_9ACTN</name>
<gene>
    <name evidence="2" type="ORF">AVDCRST_MAG78-1861</name>
</gene>
<protein>
    <submittedName>
        <fullName evidence="2">Uncharacterized protein</fullName>
    </submittedName>
</protein>
<reference evidence="2" key="1">
    <citation type="submission" date="2020-02" db="EMBL/GenBank/DDBJ databases">
        <authorList>
            <person name="Meier V. D."/>
        </authorList>
    </citation>
    <scope>NUCLEOTIDE SEQUENCE</scope>
    <source>
        <strain evidence="2">AVDCRST_MAG78</strain>
    </source>
</reference>
<sequence length="408" mass="46075">MKISIREFDHSVELQHGIDRLRKFVYPHLPESSDTVWHSSIWRWLESHPLGDEMRRWVMVTEEGEVVGHLAATPQYYRIDGQRVVAYTPADYQVLPQYGFQALLLMRKFFRSTQNCVAVDMLPSVIAVETRLGAEEAGHMQYAAKLLNVSRLPTPPLPSPLERLLGLKERTEPTNVYADEQSGAEPLDVHEHVIPPPQRPRAPIPAPVKGLLNGGLRLVDEALSGAFGDRSRVEVLEGFDESFDELFEKIASQVHCLPEKDSTFLRWRYGHGSPQTPVTILGVRDGDDLLGYAVLGVTVKSPAGFRDAYILDLVALPGHHDVARALLGEAVRFFRRAGVPLVRYRYLESPTSPRSNDLVRFGFFPRRGRNNRLLVKFKDPGMHKVARHIANWSYSIGDGEATFWVKLS</sequence>
<evidence type="ECO:0000313" key="2">
    <source>
        <dbReference type="EMBL" id="CAA9433474.1"/>
    </source>
</evidence>
<feature type="compositionally biased region" description="Pro residues" evidence="1">
    <location>
        <begin position="194"/>
        <end position="204"/>
    </location>
</feature>
<dbReference type="InterPro" id="IPR016181">
    <property type="entry name" value="Acyl_CoA_acyltransferase"/>
</dbReference>
<organism evidence="2">
    <name type="scientific">uncultured Rubrobacteraceae bacterium</name>
    <dbReference type="NCBI Taxonomy" id="349277"/>
    <lineage>
        <taxon>Bacteria</taxon>
        <taxon>Bacillati</taxon>
        <taxon>Actinomycetota</taxon>
        <taxon>Rubrobacteria</taxon>
        <taxon>Rubrobacterales</taxon>
        <taxon>Rubrobacteraceae</taxon>
        <taxon>environmental samples</taxon>
    </lineage>
</organism>
<proteinExistence type="predicted"/>
<dbReference type="AlphaFoldDB" id="A0A6J4Q8F8"/>
<dbReference type="Gene3D" id="3.40.630.30">
    <property type="match status" value="1"/>
</dbReference>